<dbReference type="HOGENOM" id="CLU_587329_0_0_6"/>
<dbReference type="eggNOG" id="ENOG502Z8WS">
    <property type="taxonomic scope" value="Bacteria"/>
</dbReference>
<sequence>QVTIVIENSHVNISHYRSVVQAVANNIYLRDLLTRRNVELLHLQHGKEIERRGPVLHEELPAILLLGPDQAGSFIYQQQEYPFTLTLKRAQNVELTLKGDERTNGLIILSDMAVLDCQLFDYENQVGTEYLFGTVRCAALLEKLGQGMAIISDEREGLNHKHAFVEAFSQAVSKMIAPYVLAEQEKLKHLERATTSGRTGHMIEHLLQRMSRAAIQDLGIVLPPASDLEAGAFVEKELPAALRFTTPFYYRKVNHTFHVALLLDPSQFSDDEVLTFNYVLPDSMHIEPAPTAIAVRELGETQRIEWTIVGDTTGEHGEINARTGTYWAWCEIAVAEHASGHSHGYSSHIAKRGQPRDHGADMFVGYEFRNLNNELDRAVYSAEERKIIINTGAPTVQLYVDGRGHFRDAARLLLAELFMDVISDELARRSVEKSGHKGNVEAYRAAKQDIIRRYGSEIHLSFLTS</sequence>
<feature type="non-terminal residue" evidence="1">
    <location>
        <position position="1"/>
    </location>
</feature>
<gene>
    <name evidence="1" type="ORF">Mettu_4410</name>
</gene>
<evidence type="ECO:0000313" key="1">
    <source>
        <dbReference type="EMBL" id="EGW21244.1"/>
    </source>
</evidence>
<dbReference type="OrthoDB" id="2078327at2"/>
<evidence type="ECO:0000313" key="2">
    <source>
        <dbReference type="Proteomes" id="UP000004664"/>
    </source>
</evidence>
<dbReference type="RefSeq" id="WP_006893750.1">
    <property type="nucleotide sequence ID" value="NZ_JH109153.1"/>
</dbReference>
<name>G3IYU3_METTV</name>
<dbReference type="EMBL" id="JH109153">
    <property type="protein sequence ID" value="EGW21244.1"/>
    <property type="molecule type" value="Genomic_DNA"/>
</dbReference>
<accession>G3IYU3</accession>
<dbReference type="AlphaFoldDB" id="G3IYU3"/>
<reference evidence="1 2" key="1">
    <citation type="submission" date="2011-06" db="EMBL/GenBank/DDBJ databases">
        <title>Genomic sequence of Methylobacter tundripaludum SV96.</title>
        <authorList>
            <consortium name="US DOE Joint Genome Institute"/>
            <person name="Lucas S."/>
            <person name="Han J."/>
            <person name="Lapidus A."/>
            <person name="Cheng J.-F."/>
            <person name="Goodwin L."/>
            <person name="Pitluck S."/>
            <person name="Held B."/>
            <person name="Detter J.C."/>
            <person name="Han C."/>
            <person name="Tapia R."/>
            <person name="Land M."/>
            <person name="Hauser L."/>
            <person name="Kyrpides N."/>
            <person name="Ivanova N."/>
            <person name="Ovchinnikova G."/>
            <person name="Pagani I."/>
            <person name="Klotz M.G."/>
            <person name="Dispirito A.A."/>
            <person name="Murrell J.C."/>
            <person name="Dunfield P."/>
            <person name="Kalyuzhnaya M.G."/>
            <person name="Svenning M."/>
            <person name="Trotsenko Y.A."/>
            <person name="Stein L.Y."/>
            <person name="Woyke T."/>
        </authorList>
    </citation>
    <scope>NUCLEOTIDE SEQUENCE [LARGE SCALE GENOMIC DNA]</scope>
    <source>
        <strain evidence="2">ATCC BAA-1195 / DSM 17260 / SV96</strain>
    </source>
</reference>
<protein>
    <submittedName>
        <fullName evidence="1">Uncharacterized protein</fullName>
    </submittedName>
</protein>
<organism evidence="1 2">
    <name type="scientific">Methylobacter tundripaludum (strain ATCC BAA-1195 / DSM 17260 / SV96)</name>
    <dbReference type="NCBI Taxonomy" id="697282"/>
    <lineage>
        <taxon>Bacteria</taxon>
        <taxon>Pseudomonadati</taxon>
        <taxon>Pseudomonadota</taxon>
        <taxon>Gammaproteobacteria</taxon>
        <taxon>Methylococcales</taxon>
        <taxon>Methylococcaceae</taxon>
        <taxon>Methylobacter</taxon>
    </lineage>
</organism>
<dbReference type="Proteomes" id="UP000004664">
    <property type="component" value="Unassembled WGS sequence"/>
</dbReference>
<proteinExistence type="predicted"/>
<keyword evidence="2" id="KW-1185">Reference proteome</keyword>